<protein>
    <submittedName>
        <fullName evidence="1">Uncharacterized protein</fullName>
    </submittedName>
</protein>
<accession>A0A448T439</accession>
<name>A0A448T439_MANHA</name>
<organism evidence="1 2">
    <name type="scientific">Mannheimia haemolytica</name>
    <name type="common">Pasteurella haemolytica</name>
    <dbReference type="NCBI Taxonomy" id="75985"/>
    <lineage>
        <taxon>Bacteria</taxon>
        <taxon>Pseudomonadati</taxon>
        <taxon>Pseudomonadota</taxon>
        <taxon>Gammaproteobacteria</taxon>
        <taxon>Pasteurellales</taxon>
        <taxon>Pasteurellaceae</taxon>
        <taxon>Mannheimia</taxon>
    </lineage>
</organism>
<evidence type="ECO:0000313" key="1">
    <source>
        <dbReference type="EMBL" id="VEI74754.1"/>
    </source>
</evidence>
<proteinExistence type="predicted"/>
<gene>
    <name evidence="1" type="ORF">NCTC10643_00252</name>
</gene>
<evidence type="ECO:0000313" key="2">
    <source>
        <dbReference type="Proteomes" id="UP000271188"/>
    </source>
</evidence>
<dbReference type="EMBL" id="LR134495">
    <property type="protein sequence ID" value="VEI74754.1"/>
    <property type="molecule type" value="Genomic_DNA"/>
</dbReference>
<reference evidence="1" key="1">
    <citation type="submission" date="2018-12" db="EMBL/GenBank/DDBJ databases">
        <authorList>
            <consortium name="Pathogen Informatics"/>
        </authorList>
    </citation>
    <scope>NUCLEOTIDE SEQUENCE [LARGE SCALE GENOMIC DNA]</scope>
    <source>
        <strain evidence="1">NCTC10643</strain>
    </source>
</reference>
<dbReference type="Proteomes" id="UP000271188">
    <property type="component" value="Chromosome"/>
</dbReference>
<dbReference type="AlphaFoldDB" id="A0A448T439"/>
<sequence>MRRFAVRKWIKKLRQRWQQWLFYRRRPDLAERHNWLRAAVAQGNLHPVGRAKRGRYD</sequence>